<name>A0A1L3GHV2_SYNAC</name>
<gene>
    <name evidence="3" type="ORF">A7E75_10955</name>
</gene>
<dbReference type="InterPro" id="IPR015590">
    <property type="entry name" value="Aldehyde_DH_dom"/>
</dbReference>
<dbReference type="Proteomes" id="UP000182264">
    <property type="component" value="Chromosome"/>
</dbReference>
<dbReference type="OrthoDB" id="9815791at2"/>
<protein>
    <recommendedName>
        <fullName evidence="2">Aldehyde dehydrogenase domain-containing protein</fullName>
    </recommendedName>
</protein>
<keyword evidence="4" id="KW-1185">Reference proteome</keyword>
<dbReference type="InterPro" id="IPR016163">
    <property type="entry name" value="Ald_DH_C"/>
</dbReference>
<feature type="domain" description="Aldehyde dehydrogenase" evidence="2">
    <location>
        <begin position="5"/>
        <end position="265"/>
    </location>
</feature>
<dbReference type="SUPFAM" id="SSF53720">
    <property type="entry name" value="ALDH-like"/>
    <property type="match status" value="1"/>
</dbReference>
<sequence length="446" mass="47054">MDAKQVIDQMVEKAQVALAEMKKLNQEQTDAICEAVAKAIEANKEELAKMAVEETRLGKYEDKVIKNHFGSTVIWNDMKGVKTVGVVKDENDIIEIAEPYGVIAGVTPTTNPTSTVSFKILSALKGRNVIILGFHPRAQKCSAKTADLALEAAIAAGAPKDCIQYIEQPSIEATNALMTNPGVAVILATGGGAMVKAAYSSGNPAYGVGAGGCPVYVASDADLDQAMADVLLSKNFDHGVVCASEQNLIFDNPATAEKAIAKLKELGAYICNDEEKAKLEKLYFGDCYVVSGKVVGLPAAKIAEMAGFSVPENTEALVVGPLKGTQNEEPMSREKLSPSLGYMIVDGQEAAIERCVELLKKGGAGHTAGIHSANDALCIDFASRVDANRVVFNSPTSHGAIGGLFNVLIPSLTLGCGPQGNNITSDQVSFRNLVNIKRAARRVVQG</sequence>
<dbReference type="InterPro" id="IPR016162">
    <property type="entry name" value="Ald_DH_N"/>
</dbReference>
<dbReference type="AlphaFoldDB" id="A0A1L3GHV2"/>
<organism evidence="3 4">
    <name type="scientific">Syntrophotalea acetylenica</name>
    <name type="common">Pelobacter acetylenicus</name>
    <dbReference type="NCBI Taxonomy" id="29542"/>
    <lineage>
        <taxon>Bacteria</taxon>
        <taxon>Pseudomonadati</taxon>
        <taxon>Thermodesulfobacteriota</taxon>
        <taxon>Desulfuromonadia</taxon>
        <taxon>Desulfuromonadales</taxon>
        <taxon>Syntrophotaleaceae</taxon>
        <taxon>Syntrophotalea</taxon>
    </lineage>
</organism>
<accession>A0A1L3GHV2</accession>
<keyword evidence="1" id="KW-0560">Oxidoreductase</keyword>
<evidence type="ECO:0000313" key="3">
    <source>
        <dbReference type="EMBL" id="APG25480.1"/>
    </source>
</evidence>
<dbReference type="GO" id="GO:0016620">
    <property type="term" value="F:oxidoreductase activity, acting on the aldehyde or oxo group of donors, NAD or NADP as acceptor"/>
    <property type="evidence" value="ECO:0007669"/>
    <property type="project" value="InterPro"/>
</dbReference>
<proteinExistence type="predicted"/>
<reference evidence="3 4" key="1">
    <citation type="journal article" date="2017" name="Genome Announc.">
        <title>Complete Genome Sequences of Two Acetylene-Fermenting Pelobacter acetylenicus Strains.</title>
        <authorList>
            <person name="Sutton J.M."/>
            <person name="Baesman S.M."/>
            <person name="Fierst J.L."/>
            <person name="Poret-Peterson A.T."/>
            <person name="Oremland R.S."/>
            <person name="Dunlap D.S."/>
            <person name="Akob D.M."/>
        </authorList>
    </citation>
    <scope>NUCLEOTIDE SEQUENCE [LARGE SCALE GENOMIC DNA]</scope>
    <source>
        <strain evidence="3 4">DSM 3247</strain>
    </source>
</reference>
<dbReference type="PANTHER" id="PTHR11699">
    <property type="entry name" value="ALDEHYDE DEHYDROGENASE-RELATED"/>
    <property type="match status" value="1"/>
</dbReference>
<dbReference type="Gene3D" id="3.40.309.10">
    <property type="entry name" value="Aldehyde Dehydrogenase, Chain A, domain 2"/>
    <property type="match status" value="1"/>
</dbReference>
<evidence type="ECO:0000259" key="2">
    <source>
        <dbReference type="Pfam" id="PF00171"/>
    </source>
</evidence>
<dbReference type="STRING" id="29542.A6070_04965"/>
<dbReference type="RefSeq" id="WP_072287321.1">
    <property type="nucleotide sequence ID" value="NZ_CP015455.1"/>
</dbReference>
<dbReference type="Pfam" id="PF00171">
    <property type="entry name" value="Aldedh"/>
    <property type="match status" value="1"/>
</dbReference>
<dbReference type="Gene3D" id="3.40.605.10">
    <property type="entry name" value="Aldehyde Dehydrogenase, Chain A, domain 1"/>
    <property type="match status" value="1"/>
</dbReference>
<dbReference type="EMBL" id="CP015518">
    <property type="protein sequence ID" value="APG25480.1"/>
    <property type="molecule type" value="Genomic_DNA"/>
</dbReference>
<evidence type="ECO:0000313" key="4">
    <source>
        <dbReference type="Proteomes" id="UP000182264"/>
    </source>
</evidence>
<dbReference type="KEGG" id="pace:A6070_04965"/>
<evidence type="ECO:0000256" key="1">
    <source>
        <dbReference type="ARBA" id="ARBA00023002"/>
    </source>
</evidence>
<dbReference type="InterPro" id="IPR016161">
    <property type="entry name" value="Ald_DH/histidinol_DH"/>
</dbReference>
<dbReference type="CDD" id="cd07122">
    <property type="entry name" value="ALDH_F20_ACDH"/>
    <property type="match status" value="1"/>
</dbReference>